<feature type="compositionally biased region" description="Polar residues" evidence="1">
    <location>
        <begin position="453"/>
        <end position="466"/>
    </location>
</feature>
<evidence type="ECO:0000313" key="2">
    <source>
        <dbReference type="EMBL" id="CAE8735365.1"/>
    </source>
</evidence>
<protein>
    <submittedName>
        <fullName evidence="2">Uncharacterized protein</fullName>
    </submittedName>
</protein>
<organism evidence="2 3">
    <name type="scientific">Polarella glacialis</name>
    <name type="common">Dinoflagellate</name>
    <dbReference type="NCBI Taxonomy" id="89957"/>
    <lineage>
        <taxon>Eukaryota</taxon>
        <taxon>Sar</taxon>
        <taxon>Alveolata</taxon>
        <taxon>Dinophyceae</taxon>
        <taxon>Suessiales</taxon>
        <taxon>Suessiaceae</taxon>
        <taxon>Polarella</taxon>
    </lineage>
</organism>
<feature type="region of interest" description="Disordered" evidence="1">
    <location>
        <begin position="570"/>
        <end position="594"/>
    </location>
</feature>
<sequence length="594" mass="67044">MFQMAMDDGGRRVDNMSIEQCCSRPGEDSPHHRLADLGSTSYVEPMRRHAREMHSVEDKREERQEYGSVQFRPEPNVPDVGGLGWRTKTGHLIKNQAYYIQQPKVNLWDSAVHAGINTWKDWHGPKMRTDAEMMERLDHFDEEEDQWQAKKDFVNTTRVQTLDRFYNRKVNRSMYESSSSWAPHHRAAREVHSCHETFQSSLGEKPEKELKKVFTPFILHKDREAIRQITKRIQNEETWKVVFKQMEQERRQDIRADLQQRQTNTDRLMQMSGQPVVAQDRRLRELPNNCSQRSQELSQPKLVPLPKDVTQLTDFRGLIHADCEHALEALHPGFGHELSVTFRASATRSIEPGWPAPPRPETPVRNSSSPSREAQLKKDGYLIKESIPVSTQRLERIGQRANDDLYMKHSKAQFLPSRAPPPPRQGKSLMQEDYSMHTTMMNASRVSQDFSRTSQSFLPGSPSSKSMGELPPPKRSMVYPVLVSASPSPKAMAMGGSQATTPHSPYSTSMKRFASAPTLSHAGISVRSGGSLRGAKPAVVSICRELDTFEAGAAGVPRISNFFATPRGIQGGSSCSQPVPSIDAVVPKDAAQSQ</sequence>
<accession>A0A813LQL9</accession>
<dbReference type="AlphaFoldDB" id="A0A813LQL9"/>
<comment type="caution">
    <text evidence="2">The sequence shown here is derived from an EMBL/GenBank/DDBJ whole genome shotgun (WGS) entry which is preliminary data.</text>
</comment>
<gene>
    <name evidence="2" type="ORF">PGLA2088_LOCUS47793</name>
</gene>
<evidence type="ECO:0000313" key="3">
    <source>
        <dbReference type="Proteomes" id="UP000626109"/>
    </source>
</evidence>
<name>A0A813LQL9_POLGL</name>
<reference evidence="2" key="1">
    <citation type="submission" date="2021-02" db="EMBL/GenBank/DDBJ databases">
        <authorList>
            <person name="Dougan E. K."/>
            <person name="Rhodes N."/>
            <person name="Thang M."/>
            <person name="Chan C."/>
        </authorList>
    </citation>
    <scope>NUCLEOTIDE SEQUENCE</scope>
</reference>
<proteinExistence type="predicted"/>
<evidence type="ECO:0000256" key="1">
    <source>
        <dbReference type="SAM" id="MobiDB-lite"/>
    </source>
</evidence>
<feature type="region of interest" description="Disordered" evidence="1">
    <location>
        <begin position="349"/>
        <end position="381"/>
    </location>
</feature>
<dbReference type="EMBL" id="CAJNNW010036541">
    <property type="protein sequence ID" value="CAE8735365.1"/>
    <property type="molecule type" value="Genomic_DNA"/>
</dbReference>
<feature type="region of interest" description="Disordered" evidence="1">
    <location>
        <begin position="453"/>
        <end position="473"/>
    </location>
</feature>
<dbReference type="Proteomes" id="UP000626109">
    <property type="component" value="Unassembled WGS sequence"/>
</dbReference>